<feature type="transmembrane region" description="Helical" evidence="1">
    <location>
        <begin position="7"/>
        <end position="28"/>
    </location>
</feature>
<evidence type="ECO:0000313" key="3">
    <source>
        <dbReference type="Proteomes" id="UP000198824"/>
    </source>
</evidence>
<keyword evidence="1" id="KW-0812">Transmembrane</keyword>
<dbReference type="STRING" id="1166337.SAMN05192580_2905"/>
<name>A0A1I6LLL2_9SPHN</name>
<accession>A0A1I6LLL2</accession>
<protein>
    <submittedName>
        <fullName evidence="2">Uncharacterized protein</fullName>
    </submittedName>
</protein>
<feature type="transmembrane region" description="Helical" evidence="1">
    <location>
        <begin position="234"/>
        <end position="255"/>
    </location>
</feature>
<organism evidence="2 3">
    <name type="scientific">Sphingomonas jatrophae</name>
    <dbReference type="NCBI Taxonomy" id="1166337"/>
    <lineage>
        <taxon>Bacteria</taxon>
        <taxon>Pseudomonadati</taxon>
        <taxon>Pseudomonadota</taxon>
        <taxon>Alphaproteobacteria</taxon>
        <taxon>Sphingomonadales</taxon>
        <taxon>Sphingomonadaceae</taxon>
        <taxon>Sphingomonas</taxon>
    </lineage>
</organism>
<keyword evidence="1" id="KW-1133">Transmembrane helix</keyword>
<dbReference type="EMBL" id="FOZG01000002">
    <property type="protein sequence ID" value="SFS04258.1"/>
    <property type="molecule type" value="Genomic_DNA"/>
</dbReference>
<reference evidence="2 3" key="1">
    <citation type="submission" date="2016-10" db="EMBL/GenBank/DDBJ databases">
        <authorList>
            <person name="de Groot N.N."/>
        </authorList>
    </citation>
    <scope>NUCLEOTIDE SEQUENCE [LARGE SCALE GENOMIC DNA]</scope>
    <source>
        <strain evidence="2 3">S5-249</strain>
    </source>
</reference>
<feature type="transmembrane region" description="Helical" evidence="1">
    <location>
        <begin position="107"/>
        <end position="128"/>
    </location>
</feature>
<proteinExistence type="predicted"/>
<keyword evidence="3" id="KW-1185">Reference proteome</keyword>
<dbReference type="RefSeq" id="WP_093315695.1">
    <property type="nucleotide sequence ID" value="NZ_FOZG01000002.1"/>
</dbReference>
<dbReference type="Proteomes" id="UP000198824">
    <property type="component" value="Unassembled WGS sequence"/>
</dbReference>
<feature type="transmembrane region" description="Helical" evidence="1">
    <location>
        <begin position="169"/>
        <end position="191"/>
    </location>
</feature>
<feature type="transmembrane region" description="Helical" evidence="1">
    <location>
        <begin position="67"/>
        <end position="87"/>
    </location>
</feature>
<feature type="transmembrane region" description="Helical" evidence="1">
    <location>
        <begin position="34"/>
        <end position="55"/>
    </location>
</feature>
<dbReference type="OrthoDB" id="648493at2"/>
<evidence type="ECO:0000256" key="1">
    <source>
        <dbReference type="SAM" id="Phobius"/>
    </source>
</evidence>
<gene>
    <name evidence="2" type="ORF">SAMN05192580_2905</name>
</gene>
<dbReference type="AlphaFoldDB" id="A0A1I6LLL2"/>
<evidence type="ECO:0000313" key="2">
    <source>
        <dbReference type="EMBL" id="SFS04258.1"/>
    </source>
</evidence>
<feature type="transmembrane region" description="Helical" evidence="1">
    <location>
        <begin position="198"/>
        <end position="214"/>
    </location>
</feature>
<feature type="transmembrane region" description="Helical" evidence="1">
    <location>
        <begin position="135"/>
        <end position="157"/>
    </location>
</feature>
<keyword evidence="1" id="KW-0472">Membrane</keyword>
<sequence length="274" mass="29078">MPYRRSRWILLALFPLVLVAFWPGYFGVMRTASFAFHAHGLAATAWLVLVAVQLWSIHARRVRLHRAAGLLTFVVVPLFAAGSLLAMRDNALLSAAKADPFHAAFGMRLDLVDLVAVTTLVTLVAVALRHRRRVGLHAGAMVATVLLALPPVLARLLTGPLIGLGGLSFVSAFSTSFHMAQLCAAALALLLARGESRAPMLAVAAMHIGSQLLFETLGRTAAWEAALMTLAAVPPLPLGLVGLVLAVAALGFGWARGGRGRAFLVRPSRPSPQL</sequence>